<evidence type="ECO:0008006" key="3">
    <source>
        <dbReference type="Google" id="ProtNLM"/>
    </source>
</evidence>
<proteinExistence type="predicted"/>
<protein>
    <recommendedName>
        <fullName evidence="3">MULE transposase domain-containing protein</fullName>
    </recommendedName>
</protein>
<reference evidence="1" key="1">
    <citation type="submission" date="2022-11" db="EMBL/GenBank/DDBJ databases">
        <authorList>
            <person name="Morgan W.R."/>
            <person name="Tartar A."/>
        </authorList>
    </citation>
    <scope>NUCLEOTIDE SEQUENCE</scope>
    <source>
        <strain evidence="1">ARSEF 373</strain>
    </source>
</reference>
<comment type="caution">
    <text evidence="1">The sequence shown here is derived from an EMBL/GenBank/DDBJ whole genome shotgun (WGS) entry which is preliminary data.</text>
</comment>
<dbReference type="AlphaFoldDB" id="A0AAV2ZE63"/>
<reference evidence="1" key="2">
    <citation type="journal article" date="2023" name="Microbiol Resour">
        <title>Decontamination and Annotation of the Draft Genome Sequence of the Oomycete Lagenidium giganteum ARSEF 373.</title>
        <authorList>
            <person name="Morgan W.R."/>
            <person name="Tartar A."/>
        </authorList>
    </citation>
    <scope>NUCLEOTIDE SEQUENCE</scope>
    <source>
        <strain evidence="1">ARSEF 373</strain>
    </source>
</reference>
<keyword evidence="2" id="KW-1185">Reference proteome</keyword>
<name>A0AAV2ZE63_9STRA</name>
<organism evidence="1 2">
    <name type="scientific">Lagenidium giganteum</name>
    <dbReference type="NCBI Taxonomy" id="4803"/>
    <lineage>
        <taxon>Eukaryota</taxon>
        <taxon>Sar</taxon>
        <taxon>Stramenopiles</taxon>
        <taxon>Oomycota</taxon>
        <taxon>Peronosporomycetes</taxon>
        <taxon>Pythiales</taxon>
        <taxon>Pythiaceae</taxon>
    </lineage>
</organism>
<evidence type="ECO:0000313" key="2">
    <source>
        <dbReference type="Proteomes" id="UP001146120"/>
    </source>
</evidence>
<gene>
    <name evidence="1" type="ORF">N0F65_006645</name>
</gene>
<dbReference type="EMBL" id="DAKRPA010000026">
    <property type="protein sequence ID" value="DBA02855.1"/>
    <property type="molecule type" value="Genomic_DNA"/>
</dbReference>
<dbReference type="Proteomes" id="UP001146120">
    <property type="component" value="Unassembled WGS sequence"/>
</dbReference>
<sequence>MVHDRGHDLYVPCMYFLADGQTVVCDFAQGMMNAIRDELPNTGIVGCLFHWKQALRRKMASLGISRQHISVAMAPGNMGLLTVAKASVVQS</sequence>
<accession>A0AAV2ZE63</accession>
<evidence type="ECO:0000313" key="1">
    <source>
        <dbReference type="EMBL" id="DBA02855.1"/>
    </source>
</evidence>